<reference evidence="1" key="1">
    <citation type="submission" date="2018-05" db="EMBL/GenBank/DDBJ databases">
        <authorList>
            <person name="Lanie J.A."/>
            <person name="Ng W.-L."/>
            <person name="Kazmierczak K.M."/>
            <person name="Andrzejewski T.M."/>
            <person name="Davidsen T.M."/>
            <person name="Wayne K.J."/>
            <person name="Tettelin H."/>
            <person name="Glass J.I."/>
            <person name="Rusch D."/>
            <person name="Podicherti R."/>
            <person name="Tsui H.-C.T."/>
            <person name="Winkler M.E."/>
        </authorList>
    </citation>
    <scope>NUCLEOTIDE SEQUENCE</scope>
</reference>
<dbReference type="EMBL" id="UINC01023012">
    <property type="protein sequence ID" value="SVA93826.1"/>
    <property type="molecule type" value="Genomic_DNA"/>
</dbReference>
<evidence type="ECO:0000313" key="1">
    <source>
        <dbReference type="EMBL" id="SVA93826.1"/>
    </source>
</evidence>
<protein>
    <submittedName>
        <fullName evidence="1">Uncharacterized protein</fullName>
    </submittedName>
</protein>
<organism evidence="1">
    <name type="scientific">marine metagenome</name>
    <dbReference type="NCBI Taxonomy" id="408172"/>
    <lineage>
        <taxon>unclassified sequences</taxon>
        <taxon>metagenomes</taxon>
        <taxon>ecological metagenomes</taxon>
    </lineage>
</organism>
<name>A0A381ZX28_9ZZZZ</name>
<gene>
    <name evidence="1" type="ORF">METZ01_LOCUS146680</name>
</gene>
<accession>A0A381ZX28</accession>
<proteinExistence type="predicted"/>
<feature type="non-terminal residue" evidence="1">
    <location>
        <position position="99"/>
    </location>
</feature>
<sequence>MHGRTVVPHDKVIDLPLVREDELRLIHMVVQLSQQRVSLATGHAVDVAGQMRVHIEGQTSRFGVCTHDGVDGGLRRVLLFHVMPMYGTQSSQVILTLPR</sequence>
<dbReference type="AlphaFoldDB" id="A0A381ZX28"/>